<evidence type="ECO:0000313" key="9">
    <source>
        <dbReference type="Proteomes" id="UP000625283"/>
    </source>
</evidence>
<name>A0ABS1RBP2_9SPHI</name>
<dbReference type="SUPFAM" id="SSF88659">
    <property type="entry name" value="Sigma3 and sigma4 domains of RNA polymerase sigma factors"/>
    <property type="match status" value="1"/>
</dbReference>
<evidence type="ECO:0000256" key="2">
    <source>
        <dbReference type="ARBA" id="ARBA00023015"/>
    </source>
</evidence>
<dbReference type="RefSeq" id="WP_202105157.1">
    <property type="nucleotide sequence ID" value="NZ_JAERTY010000017.1"/>
</dbReference>
<evidence type="ECO:0000256" key="4">
    <source>
        <dbReference type="ARBA" id="ARBA00023125"/>
    </source>
</evidence>
<dbReference type="PANTHER" id="PTHR43133">
    <property type="entry name" value="RNA POLYMERASE ECF-TYPE SIGMA FACTO"/>
    <property type="match status" value="1"/>
</dbReference>
<comment type="similarity">
    <text evidence="1">Belongs to the sigma-70 factor family. ECF subfamily.</text>
</comment>
<keyword evidence="4" id="KW-0238">DNA-binding</keyword>
<sequence>MPTEKLHFDITLLQRLKEGDQGAFELLYTKHAKPVYLKIRRMVKVSEEVDELFQELFVRIWERREQIDIQQPFSAYLYRIAENMVYDFYRKAARTEKLRDTLRMTSQESYDQIEQTLFKKEAITLLHEAIATMPPLRRQAFILCKIEEKSYEEAADIMGISTNTVRNHIVKSMHTLKSYFQDQKNSDSAILLFLILSCY</sequence>
<evidence type="ECO:0000256" key="5">
    <source>
        <dbReference type="ARBA" id="ARBA00023163"/>
    </source>
</evidence>
<dbReference type="SUPFAM" id="SSF88946">
    <property type="entry name" value="Sigma2 domain of RNA polymerase sigma factors"/>
    <property type="match status" value="1"/>
</dbReference>
<dbReference type="Proteomes" id="UP000625283">
    <property type="component" value="Unassembled WGS sequence"/>
</dbReference>
<feature type="domain" description="RNA polymerase sigma factor 70 region 4 type 2" evidence="7">
    <location>
        <begin position="125"/>
        <end position="172"/>
    </location>
</feature>
<keyword evidence="2" id="KW-0805">Transcription regulation</keyword>
<dbReference type="Gene3D" id="1.10.10.10">
    <property type="entry name" value="Winged helix-like DNA-binding domain superfamily/Winged helix DNA-binding domain"/>
    <property type="match status" value="1"/>
</dbReference>
<evidence type="ECO:0000313" key="8">
    <source>
        <dbReference type="EMBL" id="MBL1411442.1"/>
    </source>
</evidence>
<dbReference type="Gene3D" id="1.10.1740.10">
    <property type="match status" value="1"/>
</dbReference>
<keyword evidence="3" id="KW-0731">Sigma factor</keyword>
<dbReference type="InterPro" id="IPR007627">
    <property type="entry name" value="RNA_pol_sigma70_r2"/>
</dbReference>
<organism evidence="8 9">
    <name type="scientific">Sphingobacterium faecale</name>
    <dbReference type="NCBI Taxonomy" id="2803775"/>
    <lineage>
        <taxon>Bacteria</taxon>
        <taxon>Pseudomonadati</taxon>
        <taxon>Bacteroidota</taxon>
        <taxon>Sphingobacteriia</taxon>
        <taxon>Sphingobacteriales</taxon>
        <taxon>Sphingobacteriaceae</taxon>
        <taxon>Sphingobacterium</taxon>
    </lineage>
</organism>
<evidence type="ECO:0000259" key="6">
    <source>
        <dbReference type="Pfam" id="PF04542"/>
    </source>
</evidence>
<reference evidence="8 9" key="1">
    <citation type="submission" date="2021-01" db="EMBL/GenBank/DDBJ databases">
        <title>C459-1 draft genome sequence.</title>
        <authorList>
            <person name="Zhang X.-F."/>
        </authorList>
    </citation>
    <scope>NUCLEOTIDE SEQUENCE [LARGE SCALE GENOMIC DNA]</scope>
    <source>
        <strain evidence="9">C459-1</strain>
    </source>
</reference>
<dbReference type="InterPro" id="IPR013249">
    <property type="entry name" value="RNA_pol_sigma70_r4_t2"/>
</dbReference>
<gene>
    <name evidence="8" type="ORF">JKG61_21975</name>
</gene>
<dbReference type="InterPro" id="IPR014284">
    <property type="entry name" value="RNA_pol_sigma-70_dom"/>
</dbReference>
<evidence type="ECO:0000256" key="1">
    <source>
        <dbReference type="ARBA" id="ARBA00010641"/>
    </source>
</evidence>
<protein>
    <submittedName>
        <fullName evidence="8">Sigma-70 family RNA polymerase sigma factor</fullName>
    </submittedName>
</protein>
<dbReference type="InterPro" id="IPR013325">
    <property type="entry name" value="RNA_pol_sigma_r2"/>
</dbReference>
<dbReference type="PANTHER" id="PTHR43133:SF8">
    <property type="entry name" value="RNA POLYMERASE SIGMA FACTOR HI_1459-RELATED"/>
    <property type="match status" value="1"/>
</dbReference>
<dbReference type="NCBIfam" id="TIGR02937">
    <property type="entry name" value="sigma70-ECF"/>
    <property type="match status" value="1"/>
</dbReference>
<feature type="domain" description="RNA polymerase sigma-70 region 2" evidence="6">
    <location>
        <begin position="27"/>
        <end position="95"/>
    </location>
</feature>
<keyword evidence="9" id="KW-1185">Reference proteome</keyword>
<dbReference type="InterPro" id="IPR036388">
    <property type="entry name" value="WH-like_DNA-bd_sf"/>
</dbReference>
<dbReference type="Pfam" id="PF04542">
    <property type="entry name" value="Sigma70_r2"/>
    <property type="match status" value="1"/>
</dbReference>
<keyword evidence="5" id="KW-0804">Transcription</keyword>
<evidence type="ECO:0000259" key="7">
    <source>
        <dbReference type="Pfam" id="PF08281"/>
    </source>
</evidence>
<dbReference type="Pfam" id="PF08281">
    <property type="entry name" value="Sigma70_r4_2"/>
    <property type="match status" value="1"/>
</dbReference>
<accession>A0ABS1RBP2</accession>
<proteinExistence type="inferred from homology"/>
<evidence type="ECO:0000256" key="3">
    <source>
        <dbReference type="ARBA" id="ARBA00023082"/>
    </source>
</evidence>
<comment type="caution">
    <text evidence="8">The sequence shown here is derived from an EMBL/GenBank/DDBJ whole genome shotgun (WGS) entry which is preliminary data.</text>
</comment>
<dbReference type="EMBL" id="JAERTY010000017">
    <property type="protein sequence ID" value="MBL1411442.1"/>
    <property type="molecule type" value="Genomic_DNA"/>
</dbReference>
<dbReference type="InterPro" id="IPR013324">
    <property type="entry name" value="RNA_pol_sigma_r3/r4-like"/>
</dbReference>
<dbReference type="InterPro" id="IPR039425">
    <property type="entry name" value="RNA_pol_sigma-70-like"/>
</dbReference>